<dbReference type="SUPFAM" id="SSF46934">
    <property type="entry name" value="UBA-like"/>
    <property type="match status" value="1"/>
</dbReference>
<dbReference type="SMART" id="SM00546">
    <property type="entry name" value="CUE"/>
    <property type="match status" value="1"/>
</dbReference>
<dbReference type="Proteomes" id="UP000094236">
    <property type="component" value="Unassembled WGS sequence"/>
</dbReference>
<dbReference type="InterPro" id="IPR003892">
    <property type="entry name" value="CUE"/>
</dbReference>
<feature type="compositionally biased region" description="Low complexity" evidence="2">
    <location>
        <begin position="185"/>
        <end position="197"/>
    </location>
</feature>
<dbReference type="PANTHER" id="PTHR16461:SF5">
    <property type="entry name" value="TOLL-INTERACTING PROTEIN"/>
    <property type="match status" value="1"/>
</dbReference>
<dbReference type="PROSITE" id="PS51140">
    <property type="entry name" value="CUE"/>
    <property type="match status" value="1"/>
</dbReference>
<feature type="compositionally biased region" description="Basic and acidic residues" evidence="2">
    <location>
        <begin position="155"/>
        <end position="179"/>
    </location>
</feature>
<evidence type="ECO:0000256" key="2">
    <source>
        <dbReference type="SAM" id="MobiDB-lite"/>
    </source>
</evidence>
<evidence type="ECO:0000256" key="1">
    <source>
        <dbReference type="ARBA" id="ARBA00022786"/>
    </source>
</evidence>
<organism evidence="4 5">
    <name type="scientific">Pachysolen tannophilus NRRL Y-2460</name>
    <dbReference type="NCBI Taxonomy" id="669874"/>
    <lineage>
        <taxon>Eukaryota</taxon>
        <taxon>Fungi</taxon>
        <taxon>Dikarya</taxon>
        <taxon>Ascomycota</taxon>
        <taxon>Saccharomycotina</taxon>
        <taxon>Pichiomycetes</taxon>
        <taxon>Pachysolenaceae</taxon>
        <taxon>Pachysolen</taxon>
    </lineage>
</organism>
<feature type="region of interest" description="Disordered" evidence="2">
    <location>
        <begin position="258"/>
        <end position="416"/>
    </location>
</feature>
<feature type="region of interest" description="Disordered" evidence="2">
    <location>
        <begin position="137"/>
        <end position="212"/>
    </location>
</feature>
<feature type="compositionally biased region" description="Polar residues" evidence="2">
    <location>
        <begin position="261"/>
        <end position="283"/>
    </location>
</feature>
<dbReference type="GO" id="GO:0031624">
    <property type="term" value="F:ubiquitin conjugating enzyme binding"/>
    <property type="evidence" value="ECO:0007669"/>
    <property type="project" value="TreeGrafter"/>
</dbReference>
<dbReference type="OrthoDB" id="9942608at2759"/>
<dbReference type="GO" id="GO:0006511">
    <property type="term" value="P:ubiquitin-dependent protein catabolic process"/>
    <property type="evidence" value="ECO:0007669"/>
    <property type="project" value="TreeGrafter"/>
</dbReference>
<dbReference type="FunFam" id="1.10.8.10:FF:000064">
    <property type="entry name" value="Similar to CUE domain-containing protein"/>
    <property type="match status" value="1"/>
</dbReference>
<keyword evidence="1" id="KW-0833">Ubl conjugation pathway</keyword>
<accession>A0A1E4TVR7</accession>
<feature type="compositionally biased region" description="Basic and acidic residues" evidence="2">
    <location>
        <begin position="1"/>
        <end position="62"/>
    </location>
</feature>
<dbReference type="PANTHER" id="PTHR16461">
    <property type="entry name" value="TOLL-INTERACTING PROTEIN"/>
    <property type="match status" value="1"/>
</dbReference>
<dbReference type="EMBL" id="KV454013">
    <property type="protein sequence ID" value="ODV95852.1"/>
    <property type="molecule type" value="Genomic_DNA"/>
</dbReference>
<reference evidence="5" key="1">
    <citation type="submission" date="2016-05" db="EMBL/GenBank/DDBJ databases">
        <title>Comparative genomics of biotechnologically important yeasts.</title>
        <authorList>
            <consortium name="DOE Joint Genome Institute"/>
            <person name="Riley R."/>
            <person name="Haridas S."/>
            <person name="Wolfe K.H."/>
            <person name="Lopes M.R."/>
            <person name="Hittinger C.T."/>
            <person name="Goker M."/>
            <person name="Salamov A."/>
            <person name="Wisecaver J."/>
            <person name="Long T.M."/>
            <person name="Aerts A.L."/>
            <person name="Barry K."/>
            <person name="Choi C."/>
            <person name="Clum A."/>
            <person name="Coughlan A.Y."/>
            <person name="Deshpande S."/>
            <person name="Douglass A.P."/>
            <person name="Hanson S.J."/>
            <person name="Klenk H.-P."/>
            <person name="Labutti K."/>
            <person name="Lapidus A."/>
            <person name="Lindquist E."/>
            <person name="Lipzen A."/>
            <person name="Meier-Kolthoff J.P."/>
            <person name="Ohm R.A."/>
            <person name="Otillar R.P."/>
            <person name="Pangilinan J."/>
            <person name="Peng Y."/>
            <person name="Rokas A."/>
            <person name="Rosa C.A."/>
            <person name="Scheuner C."/>
            <person name="Sibirny A.A."/>
            <person name="Slot J.C."/>
            <person name="Stielow J.B."/>
            <person name="Sun H."/>
            <person name="Kurtzman C.P."/>
            <person name="Blackwell M."/>
            <person name="Grigoriev I.V."/>
            <person name="Jeffries T.W."/>
        </authorList>
    </citation>
    <scope>NUCLEOTIDE SEQUENCE [LARGE SCALE GENOMIC DNA]</scope>
    <source>
        <strain evidence="5">NRRL Y-2460</strain>
    </source>
</reference>
<dbReference type="STRING" id="669874.A0A1E4TVR7"/>
<dbReference type="CDD" id="cd14372">
    <property type="entry name" value="CUE_Cue5p_like"/>
    <property type="match status" value="1"/>
</dbReference>
<dbReference type="InterPro" id="IPR041807">
    <property type="entry name" value="Cue5/Don1_CUE"/>
</dbReference>
<evidence type="ECO:0000259" key="3">
    <source>
        <dbReference type="PROSITE" id="PS51140"/>
    </source>
</evidence>
<name>A0A1E4TVR7_PACTA</name>
<dbReference type="InterPro" id="IPR009060">
    <property type="entry name" value="UBA-like_sf"/>
</dbReference>
<sequence>MSEKEVSKPIELAEEKTEKEKETETEKVEEDSKSAEVEESKEKGQESNSEADVKPPLDESKPETLSTSTTSGKEGDTDLKPPPKPKRPLSPLEQAEQNLKDAFPTIEEKYIKAVLIASTGQLDPAFNALLYLSDPTFVPEIPEPKPVLPSRRKEKTQLQKDEELARKLAREFTKEERRSSRSQASGTGSRRSNPSGSNRRRGSHYNDYLDEERDDENLINKFVDEDLPQITSTINKNIEETRTKVSSWFGNLKKQYEENNGDGSNRQLFSAFGNNTYNSSSSRPSDDIGYGRPLRLSKKNTTNVSSAGDEEPNSLNYDFTGIQLSDKTADSSQPPTTPTAALQEDKAEKDVYGTPKKSLDVSGADRSSKESTVKSSGKKWESLANVNPEPVSGDTFLIDDSDEDDDNTVPSSKESK</sequence>
<dbReference type="Gene3D" id="1.10.8.10">
    <property type="entry name" value="DNA helicase RuvA subunit, C-terminal domain"/>
    <property type="match status" value="1"/>
</dbReference>
<feature type="domain" description="CUE" evidence="3">
    <location>
        <begin position="91"/>
        <end position="134"/>
    </location>
</feature>
<dbReference type="GO" id="GO:0043130">
    <property type="term" value="F:ubiquitin binding"/>
    <property type="evidence" value="ECO:0007669"/>
    <property type="project" value="InterPro"/>
</dbReference>
<gene>
    <name evidence="4" type="ORF">PACTADRAFT_2159</name>
</gene>
<keyword evidence="5" id="KW-1185">Reference proteome</keyword>
<feature type="region of interest" description="Disordered" evidence="2">
    <location>
        <begin position="1"/>
        <end position="100"/>
    </location>
</feature>
<dbReference type="Pfam" id="PF02845">
    <property type="entry name" value="CUE"/>
    <property type="match status" value="1"/>
</dbReference>
<feature type="compositionally biased region" description="Acidic residues" evidence="2">
    <location>
        <begin position="397"/>
        <end position="407"/>
    </location>
</feature>
<evidence type="ECO:0000313" key="5">
    <source>
        <dbReference type="Proteomes" id="UP000094236"/>
    </source>
</evidence>
<dbReference type="GO" id="GO:0005737">
    <property type="term" value="C:cytoplasm"/>
    <property type="evidence" value="ECO:0007669"/>
    <property type="project" value="TreeGrafter"/>
</dbReference>
<dbReference type="AlphaFoldDB" id="A0A1E4TVR7"/>
<feature type="compositionally biased region" description="Polar residues" evidence="2">
    <location>
        <begin position="63"/>
        <end position="72"/>
    </location>
</feature>
<protein>
    <recommendedName>
        <fullName evidence="3">CUE domain-containing protein</fullName>
    </recommendedName>
</protein>
<feature type="compositionally biased region" description="Polar residues" evidence="2">
    <location>
        <begin position="313"/>
        <end position="340"/>
    </location>
</feature>
<proteinExistence type="predicted"/>
<evidence type="ECO:0000313" key="4">
    <source>
        <dbReference type="EMBL" id="ODV95852.1"/>
    </source>
</evidence>